<organism evidence="7 8">
    <name type="scientific">Discina gigas</name>
    <dbReference type="NCBI Taxonomy" id="1032678"/>
    <lineage>
        <taxon>Eukaryota</taxon>
        <taxon>Fungi</taxon>
        <taxon>Dikarya</taxon>
        <taxon>Ascomycota</taxon>
        <taxon>Pezizomycotina</taxon>
        <taxon>Pezizomycetes</taxon>
        <taxon>Pezizales</taxon>
        <taxon>Discinaceae</taxon>
        <taxon>Discina</taxon>
    </lineage>
</organism>
<dbReference type="Pfam" id="PF01535">
    <property type="entry name" value="PPR"/>
    <property type="match status" value="2"/>
</dbReference>
<comment type="caution">
    <text evidence="7">The sequence shown here is derived from an EMBL/GenBank/DDBJ whole genome shotgun (WGS) entry which is preliminary data.</text>
</comment>
<feature type="compositionally biased region" description="Pro residues" evidence="6">
    <location>
        <begin position="612"/>
        <end position="623"/>
    </location>
</feature>
<gene>
    <name evidence="7" type="ORF">Q9L58_009836</name>
</gene>
<name>A0ABR3G5U9_9PEZI</name>
<evidence type="ECO:0000256" key="2">
    <source>
        <dbReference type="ARBA" id="ARBA00022737"/>
    </source>
</evidence>
<evidence type="ECO:0000256" key="4">
    <source>
        <dbReference type="ARBA" id="ARBA00044511"/>
    </source>
</evidence>
<dbReference type="InterPro" id="IPR011990">
    <property type="entry name" value="TPR-like_helical_dom_sf"/>
</dbReference>
<protein>
    <recommendedName>
        <fullName evidence="9">Pentatricopeptide repeat-containing protein</fullName>
    </recommendedName>
</protein>
<sequence>MFRNGFNATRRSLLTITHLRPLPPPKKDLSSSGSFVCISCQFRSLHSKQARKGKGAKPETFLGAVKRLEAHVQHIEKAYLDRVRQHEALKELPDREITDELQDRAYAALMAPLEATPSFLPAPTTIIDRLPVPVVARLGASSALVTQKTPKWGLVLSELDKHGGFSGMDSWEVNNLVYCMAVDQRAALSERLLRMMSVAGVLPDTLTFDLLMLAQAEVRNPEEVKRLFGDMRELGLPPTVYSYGHLLKAHSQLSDVFAATCAVEEMHTHNILPNLVVYTTLIQTCISRNQLETAWQIFNLIKLKSTATAPDVTTYTLMIHACAINDEVERALDLFTDMTVRRGLVPNRETYHALIHACAMRKDYFAQAWKFATEMQRDGMTINRIYLNVLIQACGRTGELTRARLLVRHMMASRRERKNVQPDEVTFQNLMRTYATYQAPGTGAKKAIGGAGQIVSKPAFVGAGTGQLEKRIDGEAEEEEEIPFLTKSVLQTHKDVLQEAKQVLEWIKKERSRLVSTQLLNAYLDVCQNQGGFAPGKKCYDKFFSVEEPAKEETAEGKTGKPVESEEQISDEVAEEDDDKKTGEEELPLSSAIIDPEADGDTNDRESNQNPTPHPSPPPPPPSSRRQILPPRNIYTFEIALQLALRNRDLPFARRVIADRNNFKLTKTYWSMFPEERKKHDFHAECIMVDILARCQFLGEAAEKVRKSWESGEWEWKEEHLKTLYVRAVQCEDWTTVELCQRISGKLDRSHTAIKPLGLRRASIEGCHYDGRILPDFHAFGRRIGDEPGSQRHVALYLMMKIWGSDPFLFENKEPDLKTKIQY</sequence>
<evidence type="ECO:0000313" key="7">
    <source>
        <dbReference type="EMBL" id="KAL0631305.1"/>
    </source>
</evidence>
<dbReference type="Pfam" id="PF13041">
    <property type="entry name" value="PPR_2"/>
    <property type="match status" value="1"/>
</dbReference>
<feature type="repeat" description="PPR" evidence="5">
    <location>
        <begin position="347"/>
        <end position="382"/>
    </location>
</feature>
<dbReference type="NCBIfam" id="TIGR00756">
    <property type="entry name" value="PPR"/>
    <property type="match status" value="1"/>
</dbReference>
<feature type="repeat" description="PPR" evidence="5">
    <location>
        <begin position="204"/>
        <end position="238"/>
    </location>
</feature>
<comment type="similarity">
    <text evidence="1">Belongs to the CCM1 family.</text>
</comment>
<evidence type="ECO:0000256" key="6">
    <source>
        <dbReference type="SAM" id="MobiDB-lite"/>
    </source>
</evidence>
<proteinExistence type="inferred from homology"/>
<dbReference type="Pfam" id="PF13812">
    <property type="entry name" value="PPR_3"/>
    <property type="match status" value="1"/>
</dbReference>
<evidence type="ECO:0000256" key="5">
    <source>
        <dbReference type="PROSITE-ProRule" id="PRU00708"/>
    </source>
</evidence>
<reference evidence="7 8" key="1">
    <citation type="submission" date="2024-02" db="EMBL/GenBank/DDBJ databases">
        <title>Discinaceae phylogenomics.</title>
        <authorList>
            <person name="Dirks A.C."/>
            <person name="James T.Y."/>
        </authorList>
    </citation>
    <scope>NUCLEOTIDE SEQUENCE [LARGE SCALE GENOMIC DNA]</scope>
    <source>
        <strain evidence="7 8">ACD0624</strain>
    </source>
</reference>
<evidence type="ECO:0000256" key="3">
    <source>
        <dbReference type="ARBA" id="ARBA00044493"/>
    </source>
</evidence>
<evidence type="ECO:0000256" key="1">
    <source>
        <dbReference type="ARBA" id="ARBA00006192"/>
    </source>
</evidence>
<feature type="compositionally biased region" description="Basic and acidic residues" evidence="6">
    <location>
        <begin position="550"/>
        <end position="564"/>
    </location>
</feature>
<dbReference type="PANTHER" id="PTHR47447:SF24">
    <property type="entry name" value="PENTATRICOPEPTIDE REPEAT-CONTAINING PROTEIN"/>
    <property type="match status" value="1"/>
</dbReference>
<dbReference type="Proteomes" id="UP001447188">
    <property type="component" value="Unassembled WGS sequence"/>
</dbReference>
<evidence type="ECO:0008006" key="9">
    <source>
        <dbReference type="Google" id="ProtNLM"/>
    </source>
</evidence>
<dbReference type="Gene3D" id="1.25.40.10">
    <property type="entry name" value="Tetratricopeptide repeat domain"/>
    <property type="match status" value="2"/>
</dbReference>
<accession>A0ABR3G5U9</accession>
<comment type="subunit">
    <text evidence="4">Binds to mitochondrial small subunit 15S rRNA.</text>
</comment>
<feature type="repeat" description="PPR" evidence="5">
    <location>
        <begin position="311"/>
        <end position="346"/>
    </location>
</feature>
<feature type="region of interest" description="Disordered" evidence="6">
    <location>
        <begin position="550"/>
        <end position="628"/>
    </location>
</feature>
<dbReference type="InterPro" id="IPR002885">
    <property type="entry name" value="PPR_rpt"/>
</dbReference>
<dbReference type="PANTHER" id="PTHR47447">
    <property type="entry name" value="OS03G0856100 PROTEIN"/>
    <property type="match status" value="1"/>
</dbReference>
<feature type="compositionally biased region" description="Acidic residues" evidence="6">
    <location>
        <begin position="565"/>
        <end position="578"/>
    </location>
</feature>
<comment type="function">
    <text evidence="3">Regulates mitochondrial small subunit maturation by controlling 15S rRNA 5'-end processing. Localizes to the 5' precursor of the 15S rRNA in a position that is subsequently occupied by mS47 in the mature yeast mtSSU. Uses structure and sequence-specific RNA recognition, binding to a single-stranded region of the precursor and specifically recognizing bases -6 to -1. The exchange of Ccm1 for mS47 is coupled to the irreversible removal of precursor rRNA that is accompanied by conformational changes of the mitoribosomal proteins uS5m and mS26. These conformational changes signal completion of 5'-end rRNA processing through protection of the mature 5'-end of the 15S rRNA and stabilization of mS47. The removal of the 5' precursor together with the dissociation of Ccm1 may be catalyzed by the 5'-3' exoribonuclease Pet127. Involved in the specific removal of group I introns in mitochondrial encoded transcripts.</text>
</comment>
<keyword evidence="8" id="KW-1185">Reference proteome</keyword>
<keyword evidence="2" id="KW-0677">Repeat</keyword>
<dbReference type="PROSITE" id="PS51375">
    <property type="entry name" value="PPR"/>
    <property type="match status" value="3"/>
</dbReference>
<dbReference type="EMBL" id="JBBBZM010000268">
    <property type="protein sequence ID" value="KAL0631305.1"/>
    <property type="molecule type" value="Genomic_DNA"/>
</dbReference>
<evidence type="ECO:0000313" key="8">
    <source>
        <dbReference type="Proteomes" id="UP001447188"/>
    </source>
</evidence>